<sequence>MLKSTTKTLLEGRIILASGSPRRREILQNLGIEAEVIPSTFDENLNRSNYKSHGDFVADLAAHKVQEVFERLKEAKDCKASLIIGADTIVTLADTIYGKPKDEEDAFDILSNLAGKTHTVFTGVCLKTPKKELKFWESTEVTFGHVTEQQIRAYVETGEPLDKAGGYGIQGIGGCLVEKVNGDFYTVVGLPLYSTIKQLNNLFCEA</sequence>
<dbReference type="EMBL" id="NNAY01000599">
    <property type="protein sequence ID" value="OXU27463.1"/>
    <property type="molecule type" value="Genomic_DNA"/>
</dbReference>
<evidence type="ECO:0000313" key="3">
    <source>
        <dbReference type="EMBL" id="OXU27463.1"/>
    </source>
</evidence>
<dbReference type="CDD" id="cd00555">
    <property type="entry name" value="Maf"/>
    <property type="match status" value="1"/>
</dbReference>
<dbReference type="Proteomes" id="UP000215335">
    <property type="component" value="Unassembled WGS sequence"/>
</dbReference>
<organism evidence="3 4">
    <name type="scientific">Trichomalopsis sarcophagae</name>
    <dbReference type="NCBI Taxonomy" id="543379"/>
    <lineage>
        <taxon>Eukaryota</taxon>
        <taxon>Metazoa</taxon>
        <taxon>Ecdysozoa</taxon>
        <taxon>Arthropoda</taxon>
        <taxon>Hexapoda</taxon>
        <taxon>Insecta</taxon>
        <taxon>Pterygota</taxon>
        <taxon>Neoptera</taxon>
        <taxon>Endopterygota</taxon>
        <taxon>Hymenoptera</taxon>
        <taxon>Apocrita</taxon>
        <taxon>Proctotrupomorpha</taxon>
        <taxon>Chalcidoidea</taxon>
        <taxon>Pteromalidae</taxon>
        <taxon>Pteromalinae</taxon>
        <taxon>Trichomalopsis</taxon>
    </lineage>
</organism>
<proteinExistence type="inferred from homology"/>
<dbReference type="STRING" id="543379.A0A232FAK4"/>
<dbReference type="NCBIfam" id="TIGR00172">
    <property type="entry name" value="maf"/>
    <property type="match status" value="1"/>
</dbReference>
<accession>A0A232FAK4</accession>
<evidence type="ECO:0000256" key="1">
    <source>
        <dbReference type="ARBA" id="ARBA00001968"/>
    </source>
</evidence>
<dbReference type="GO" id="GO:0047429">
    <property type="term" value="F:nucleoside triphosphate diphosphatase activity"/>
    <property type="evidence" value="ECO:0007669"/>
    <property type="project" value="InterPro"/>
</dbReference>
<dbReference type="PANTHER" id="PTHR43213:SF5">
    <property type="entry name" value="BIFUNCTIONAL DTTP_UTP PYROPHOSPHATASE_METHYLTRANSFERASE PROTEIN-RELATED"/>
    <property type="match status" value="1"/>
</dbReference>
<keyword evidence="2" id="KW-0378">Hydrolase</keyword>
<dbReference type="PANTHER" id="PTHR43213">
    <property type="entry name" value="BIFUNCTIONAL DTTP/UTP PYROPHOSPHATASE/METHYLTRANSFERASE PROTEIN-RELATED"/>
    <property type="match status" value="1"/>
</dbReference>
<evidence type="ECO:0000313" key="4">
    <source>
        <dbReference type="Proteomes" id="UP000215335"/>
    </source>
</evidence>
<protein>
    <submittedName>
        <fullName evidence="3">Uncharacterized protein</fullName>
    </submittedName>
</protein>
<dbReference type="Gene3D" id="3.90.950.10">
    <property type="match status" value="1"/>
</dbReference>
<dbReference type="AlphaFoldDB" id="A0A232FAK4"/>
<gene>
    <name evidence="3" type="ORF">TSAR_011201</name>
</gene>
<name>A0A232FAK4_9HYME</name>
<dbReference type="HAMAP" id="MF_00528">
    <property type="entry name" value="Maf"/>
    <property type="match status" value="1"/>
</dbReference>
<dbReference type="InterPro" id="IPR003697">
    <property type="entry name" value="Maf-like"/>
</dbReference>
<comment type="cofactor">
    <cofactor evidence="1">
        <name>a divalent metal cation</name>
        <dbReference type="ChEBI" id="CHEBI:60240"/>
    </cofactor>
</comment>
<dbReference type="InterPro" id="IPR029001">
    <property type="entry name" value="ITPase-like_fam"/>
</dbReference>
<dbReference type="OrthoDB" id="10267058at2759"/>
<dbReference type="SUPFAM" id="SSF52972">
    <property type="entry name" value="ITPase-like"/>
    <property type="match status" value="1"/>
</dbReference>
<dbReference type="PIRSF" id="PIRSF006305">
    <property type="entry name" value="Maf"/>
    <property type="match status" value="1"/>
</dbReference>
<comment type="caution">
    <text evidence="3">The sequence shown here is derived from an EMBL/GenBank/DDBJ whole genome shotgun (WGS) entry which is preliminary data.</text>
</comment>
<dbReference type="Pfam" id="PF02545">
    <property type="entry name" value="Maf"/>
    <property type="match status" value="1"/>
</dbReference>
<evidence type="ECO:0000256" key="2">
    <source>
        <dbReference type="ARBA" id="ARBA00022801"/>
    </source>
</evidence>
<reference evidence="3 4" key="1">
    <citation type="journal article" date="2017" name="Curr. Biol.">
        <title>The Evolution of Venom by Co-option of Single-Copy Genes.</title>
        <authorList>
            <person name="Martinson E.O."/>
            <person name="Mrinalini"/>
            <person name="Kelkar Y.D."/>
            <person name="Chang C.H."/>
            <person name="Werren J.H."/>
        </authorList>
    </citation>
    <scope>NUCLEOTIDE SEQUENCE [LARGE SCALE GENOMIC DNA]</scope>
    <source>
        <strain evidence="3 4">Alberta</strain>
        <tissue evidence="3">Whole body</tissue>
    </source>
</reference>
<keyword evidence="4" id="KW-1185">Reference proteome</keyword>